<dbReference type="Proteomes" id="UP000016929">
    <property type="component" value="Unassembled WGS sequence"/>
</dbReference>
<feature type="region of interest" description="Disordered" evidence="1">
    <location>
        <begin position="78"/>
        <end position="139"/>
    </location>
</feature>
<reference evidence="3" key="2">
    <citation type="journal article" date="2014" name="PLoS ONE">
        <title>Genome and Transcriptome Analysis of the Fungal Pathogen Fusarium oxysporum f. sp. cubense Causing Banana Vascular Wilt Disease.</title>
        <authorList>
            <person name="Guo L."/>
            <person name="Han L."/>
            <person name="Yang L."/>
            <person name="Zeng H."/>
            <person name="Fan D."/>
            <person name="Zhu Y."/>
            <person name="Feng Y."/>
            <person name="Wang G."/>
            <person name="Peng C."/>
            <person name="Jiang X."/>
            <person name="Zhou D."/>
            <person name="Ni P."/>
            <person name="Liang C."/>
            <person name="Liu L."/>
            <person name="Wang J."/>
            <person name="Mao C."/>
            <person name="Fang X."/>
            <person name="Peng M."/>
            <person name="Huang J."/>
        </authorList>
    </citation>
    <scope>NUCLEOTIDE SEQUENCE [LARGE SCALE GENOMIC DNA]</scope>
    <source>
        <strain evidence="3">race 4</strain>
    </source>
</reference>
<evidence type="ECO:0000313" key="3">
    <source>
        <dbReference type="Proteomes" id="UP000016929"/>
    </source>
</evidence>
<dbReference type="SUPFAM" id="SSF63411">
    <property type="entry name" value="LuxS/MPP-like metallohydrolase"/>
    <property type="match status" value="1"/>
</dbReference>
<feature type="compositionally biased region" description="Basic and acidic residues" evidence="1">
    <location>
        <begin position="82"/>
        <end position="93"/>
    </location>
</feature>
<feature type="compositionally biased region" description="Basic and acidic residues" evidence="1">
    <location>
        <begin position="102"/>
        <end position="112"/>
    </location>
</feature>
<dbReference type="AlphaFoldDB" id="N1SBI2"/>
<dbReference type="STRING" id="1229665.N1SBI2"/>
<reference evidence="3" key="1">
    <citation type="submission" date="2012-09" db="EMBL/GenBank/DDBJ databases">
        <title>Genome sequencing and comparative transcriptomics of race 1 and race 4 of banana pathogen: Fusarium oxysporum f. sp. cubense.</title>
        <authorList>
            <person name="Fang X."/>
            <person name="Huang J."/>
        </authorList>
    </citation>
    <scope>NUCLEOTIDE SEQUENCE [LARGE SCALE GENOMIC DNA]</scope>
    <source>
        <strain evidence="3">race 4</strain>
    </source>
</reference>
<evidence type="ECO:0000313" key="2">
    <source>
        <dbReference type="EMBL" id="EMT73540.1"/>
    </source>
</evidence>
<accession>N1SBI2</accession>
<gene>
    <name evidence="2" type="ORF">FOC4_g10001506</name>
</gene>
<evidence type="ECO:0000256" key="1">
    <source>
        <dbReference type="SAM" id="MobiDB-lite"/>
    </source>
</evidence>
<dbReference type="EMBL" id="KB726230">
    <property type="protein sequence ID" value="EMT73540.1"/>
    <property type="molecule type" value="Genomic_DNA"/>
</dbReference>
<keyword evidence="3" id="KW-1185">Reference proteome</keyword>
<protein>
    <submittedName>
        <fullName evidence="2">Uncharacterized protein</fullName>
    </submittedName>
</protein>
<dbReference type="Gene3D" id="3.30.830.10">
    <property type="entry name" value="Metalloenzyme, LuxS/M16 peptidase-like"/>
    <property type="match status" value="1"/>
</dbReference>
<dbReference type="InterPro" id="IPR011249">
    <property type="entry name" value="Metalloenz_LuxS/M16"/>
</dbReference>
<proteinExistence type="predicted"/>
<dbReference type="GO" id="GO:0046872">
    <property type="term" value="F:metal ion binding"/>
    <property type="evidence" value="ECO:0007669"/>
    <property type="project" value="InterPro"/>
</dbReference>
<dbReference type="HOGENOM" id="CLU_1619095_0_0_1"/>
<sequence>MRYAETLERRNETEFGGHKRSLIVRRLEKLRNLVQEPTRYWSQITNEYYDFELLEFLNQRLNPASGQGTRLSIHLQAQGKAEGVDNRQKKADEEPSPGDAIKTAEEITDVRLYKASSTASSGARPIKDISEYEDTDVKL</sequence>
<name>N1SBI2_FUSC4</name>
<organism evidence="2 3">
    <name type="scientific">Fusarium oxysporum f. sp. cubense (strain race 4)</name>
    <name type="common">Panama disease fungus</name>
    <dbReference type="NCBI Taxonomy" id="2502994"/>
    <lineage>
        <taxon>Eukaryota</taxon>
        <taxon>Fungi</taxon>
        <taxon>Dikarya</taxon>
        <taxon>Ascomycota</taxon>
        <taxon>Pezizomycotina</taxon>
        <taxon>Sordariomycetes</taxon>
        <taxon>Hypocreomycetidae</taxon>
        <taxon>Hypocreales</taxon>
        <taxon>Nectriaceae</taxon>
        <taxon>Fusarium</taxon>
        <taxon>Fusarium oxysporum species complex</taxon>
    </lineage>
</organism>
<dbReference type="OrthoDB" id="5099124at2759"/>
<feature type="compositionally biased region" description="Basic and acidic residues" evidence="1">
    <location>
        <begin position="125"/>
        <end position="139"/>
    </location>
</feature>